<organism evidence="7 8">
    <name type="scientific">Biomphalaria glabrata</name>
    <name type="common">Bloodfluke planorb</name>
    <name type="synonym">Freshwater snail</name>
    <dbReference type="NCBI Taxonomy" id="6526"/>
    <lineage>
        <taxon>Eukaryota</taxon>
        <taxon>Metazoa</taxon>
        <taxon>Spiralia</taxon>
        <taxon>Lophotrochozoa</taxon>
        <taxon>Mollusca</taxon>
        <taxon>Gastropoda</taxon>
        <taxon>Heterobranchia</taxon>
        <taxon>Euthyneura</taxon>
        <taxon>Panpulmonata</taxon>
        <taxon>Hygrophila</taxon>
        <taxon>Lymnaeoidea</taxon>
        <taxon>Planorbidae</taxon>
        <taxon>Biomphalaria</taxon>
    </lineage>
</organism>
<accession>A0A9U8EIC7</accession>
<feature type="transmembrane region" description="Helical" evidence="5">
    <location>
        <begin position="109"/>
        <end position="138"/>
    </location>
</feature>
<evidence type="ECO:0000256" key="4">
    <source>
        <dbReference type="ARBA" id="ARBA00023136"/>
    </source>
</evidence>
<dbReference type="Pfam" id="PF00001">
    <property type="entry name" value="7tm_1"/>
    <property type="match status" value="1"/>
</dbReference>
<evidence type="ECO:0000313" key="8">
    <source>
        <dbReference type="RefSeq" id="XP_013088922.2"/>
    </source>
</evidence>
<proteinExistence type="predicted"/>
<keyword evidence="7" id="KW-1185">Reference proteome</keyword>
<dbReference type="InterPro" id="IPR000276">
    <property type="entry name" value="GPCR_Rhodpsn"/>
</dbReference>
<dbReference type="GO" id="GO:0016020">
    <property type="term" value="C:membrane"/>
    <property type="evidence" value="ECO:0007669"/>
    <property type="project" value="UniProtKB-SubCell"/>
</dbReference>
<feature type="transmembrane region" description="Helical" evidence="5">
    <location>
        <begin position="263"/>
        <end position="285"/>
    </location>
</feature>
<feature type="transmembrane region" description="Helical" evidence="5">
    <location>
        <begin position="32"/>
        <end position="52"/>
    </location>
</feature>
<dbReference type="Gene3D" id="1.20.1070.10">
    <property type="entry name" value="Rhodopsin 7-helix transmembrane proteins"/>
    <property type="match status" value="1"/>
</dbReference>
<keyword evidence="2 5" id="KW-0812">Transmembrane</keyword>
<evidence type="ECO:0000313" key="7">
    <source>
        <dbReference type="Proteomes" id="UP001165740"/>
    </source>
</evidence>
<dbReference type="RefSeq" id="XP_013088922.2">
    <property type="nucleotide sequence ID" value="XM_013233468.2"/>
</dbReference>
<dbReference type="OrthoDB" id="6070144at2759"/>
<dbReference type="SUPFAM" id="SSF81321">
    <property type="entry name" value="Family A G protein-coupled receptor-like"/>
    <property type="match status" value="1"/>
</dbReference>
<keyword evidence="4 5" id="KW-0472">Membrane</keyword>
<dbReference type="PROSITE" id="PS50262">
    <property type="entry name" value="G_PROTEIN_RECEP_F1_2"/>
    <property type="match status" value="1"/>
</dbReference>
<dbReference type="InterPro" id="IPR017452">
    <property type="entry name" value="GPCR_Rhodpsn_7TM"/>
</dbReference>
<dbReference type="GO" id="GO:0004930">
    <property type="term" value="F:G protein-coupled receptor activity"/>
    <property type="evidence" value="ECO:0007669"/>
    <property type="project" value="InterPro"/>
</dbReference>
<feature type="domain" description="G-protein coupled receptors family 1 profile" evidence="6">
    <location>
        <begin position="44"/>
        <end position="315"/>
    </location>
</feature>
<dbReference type="Proteomes" id="UP001165740">
    <property type="component" value="Chromosome 16"/>
</dbReference>
<gene>
    <name evidence="8" type="primary">LOC106073002</name>
</gene>
<evidence type="ECO:0000256" key="1">
    <source>
        <dbReference type="ARBA" id="ARBA00004370"/>
    </source>
</evidence>
<name>A0A9U8EIC7_BIOGL</name>
<dbReference type="KEGG" id="bgt:106073002"/>
<keyword evidence="3 5" id="KW-1133">Transmembrane helix</keyword>
<evidence type="ECO:0000256" key="5">
    <source>
        <dbReference type="SAM" id="Phobius"/>
    </source>
</evidence>
<feature type="transmembrane region" description="Helical" evidence="5">
    <location>
        <begin position="159"/>
        <end position="181"/>
    </location>
</feature>
<dbReference type="PANTHER" id="PTHR46641:SF18">
    <property type="entry name" value="G-PROTEIN COUPLED RECEPTORS FAMILY 1 PROFILE DOMAIN-CONTAINING PROTEIN"/>
    <property type="match status" value="1"/>
</dbReference>
<dbReference type="PANTHER" id="PTHR46641">
    <property type="entry name" value="FMRFAMIDE RECEPTOR-RELATED"/>
    <property type="match status" value="1"/>
</dbReference>
<reference evidence="8" key="1">
    <citation type="submission" date="2025-08" db="UniProtKB">
        <authorList>
            <consortium name="RefSeq"/>
        </authorList>
    </citation>
    <scope>IDENTIFICATION</scope>
</reference>
<evidence type="ECO:0000259" key="6">
    <source>
        <dbReference type="PROSITE" id="PS50262"/>
    </source>
</evidence>
<feature type="transmembrane region" description="Helical" evidence="5">
    <location>
        <begin position="297"/>
        <end position="318"/>
    </location>
</feature>
<dbReference type="AlphaFoldDB" id="A0A9U8EIC7"/>
<dbReference type="GeneID" id="106073002"/>
<sequence>MARNKTYTSFAICNFDYSDKYRVLTLQIMDCYINPIVSILGFIANMMSIEILRRSGLNKSSNILLLGLVVSDSMSQMTTMNFAIILETFGPNWEYPELCGWQYGDELNYFLLVCNIVFKFLGFWGQYVNTAVPVLIVVERVLAVFKPLAFRNIVTRRAVVVGVVSTYIFWLPWSVFWMTIYNVSILMSKVMFLSRDTFLIKEMTVFTVFYFYVCDILSSWFPMSFVIMGCILTWVKVKRTLNQRKKLTAAGQRVQWSKKTTRTLLTTCSIFSITHVVYSVMNYLIPDDDLLIHYIKLDFMSLVYLINTSSNFFVYVLANRKLMNVFRQIMHFDRHQV</sequence>
<feature type="transmembrane region" description="Helical" evidence="5">
    <location>
        <begin position="209"/>
        <end position="235"/>
    </location>
</feature>
<dbReference type="InterPro" id="IPR052954">
    <property type="entry name" value="GPCR-Ligand_Int"/>
</dbReference>
<evidence type="ECO:0000256" key="2">
    <source>
        <dbReference type="ARBA" id="ARBA00022692"/>
    </source>
</evidence>
<evidence type="ECO:0000256" key="3">
    <source>
        <dbReference type="ARBA" id="ARBA00022989"/>
    </source>
</evidence>
<protein>
    <submittedName>
        <fullName evidence="8">Uncharacterized protein LOC106073002</fullName>
    </submittedName>
</protein>
<comment type="subcellular location">
    <subcellularLocation>
        <location evidence="1">Membrane</location>
    </subcellularLocation>
</comment>